<gene>
    <name evidence="1" type="ORF">AV541_01140</name>
</gene>
<evidence type="ECO:0000313" key="1">
    <source>
        <dbReference type="EMBL" id="AMA74984.1"/>
    </source>
</evidence>
<dbReference type="Proteomes" id="UP000061630">
    <property type="component" value="Chromosome"/>
</dbReference>
<dbReference type="GeneID" id="44146524"/>
<reference evidence="1 2" key="1">
    <citation type="submission" date="2016-01" db="EMBL/GenBank/DDBJ databases">
        <title>Genome sequence of Thermus parvatiensis, a thermophile isolated from a hot water spring.</title>
        <authorList>
            <person name="Tripathi C."/>
            <person name="Lal R."/>
        </authorList>
    </citation>
    <scope>NUCLEOTIDE SEQUENCE [LARGE SCALE GENOMIC DNA]</scope>
    <source>
        <strain evidence="1 2">RL</strain>
    </source>
</reference>
<evidence type="ECO:0000313" key="2">
    <source>
        <dbReference type="Proteomes" id="UP000061630"/>
    </source>
</evidence>
<dbReference type="RefSeq" id="WP_014510949.1">
    <property type="nucleotide sequence ID" value="NZ_AIJQ01000017.1"/>
</dbReference>
<dbReference type="KEGG" id="tpar:AV541_01140"/>
<accession>A0A0X8D736</accession>
<sequence>MEGVRERRLEALLLQALGQERTLEELHAALKPLHPGLTKARLFALLVRLKREGKVAFQGGRFRLAGKDQGADP</sequence>
<dbReference type="AlphaFoldDB" id="A0A0X8D736"/>
<dbReference type="EMBL" id="CP014141">
    <property type="protein sequence ID" value="AMA74984.1"/>
    <property type="molecule type" value="Genomic_DNA"/>
</dbReference>
<name>A0A0X8D736_9DEIN</name>
<proteinExistence type="predicted"/>
<protein>
    <submittedName>
        <fullName evidence="1">Uncharacterized protein</fullName>
    </submittedName>
</protein>
<organism evidence="1 2">
    <name type="scientific">Thermus parvatiensis</name>
    <dbReference type="NCBI Taxonomy" id="456163"/>
    <lineage>
        <taxon>Bacteria</taxon>
        <taxon>Thermotogati</taxon>
        <taxon>Deinococcota</taxon>
        <taxon>Deinococci</taxon>
        <taxon>Thermales</taxon>
        <taxon>Thermaceae</taxon>
        <taxon>Thermus</taxon>
    </lineage>
</organism>